<dbReference type="GO" id="GO:0004540">
    <property type="term" value="F:RNA nuclease activity"/>
    <property type="evidence" value="ECO:0007669"/>
    <property type="project" value="InterPro"/>
</dbReference>
<comment type="similarity">
    <text evidence="6">Belongs to the PINc/VapC protein family.</text>
</comment>
<evidence type="ECO:0000256" key="2">
    <source>
        <dbReference type="ARBA" id="ARBA00022722"/>
    </source>
</evidence>
<dbReference type="SUPFAM" id="SSF88723">
    <property type="entry name" value="PIN domain-like"/>
    <property type="match status" value="1"/>
</dbReference>
<protein>
    <recommendedName>
        <fullName evidence="6">Ribonuclease VapC</fullName>
        <shortName evidence="6">RNase VapC</shortName>
        <ecNumber evidence="6">3.1.-.-</ecNumber>
    </recommendedName>
    <alternativeName>
        <fullName evidence="6">Toxin VapC</fullName>
    </alternativeName>
</protein>
<dbReference type="CDD" id="cd09873">
    <property type="entry name" value="PIN_Pae0151-like"/>
    <property type="match status" value="1"/>
</dbReference>
<reference evidence="8 9" key="2">
    <citation type="journal article" date="2010" name="Stand. Genomic Sci.">
        <title>Complete genome sequence of Xylanimonas cellulosilytica type strain (XIL07).</title>
        <authorList>
            <person name="Foster B."/>
            <person name="Pukall R."/>
            <person name="Abt B."/>
            <person name="Nolan M."/>
            <person name="Glavina Del Rio T."/>
            <person name="Chen F."/>
            <person name="Lucas S."/>
            <person name="Tice H."/>
            <person name="Pitluck S."/>
            <person name="Cheng J.-F."/>
            <person name="Chertkov O."/>
            <person name="Brettin T."/>
            <person name="Han C."/>
            <person name="Detter J.C."/>
            <person name="Bruce D."/>
            <person name="Goodwin L."/>
            <person name="Ivanova N."/>
            <person name="Mavromatis K."/>
            <person name="Pati A."/>
            <person name="Mikhailova N."/>
            <person name="Chen A."/>
            <person name="Palaniappan K."/>
            <person name="Land M."/>
            <person name="Hauser L."/>
            <person name="Chang Y.-J."/>
            <person name="Jeffries C.D."/>
            <person name="Chain P."/>
            <person name="Rohde M."/>
            <person name="Goeker M."/>
            <person name="Bristow J."/>
            <person name="Eisen J.A."/>
            <person name="Markowitz V."/>
            <person name="Hugenholtz P."/>
            <person name="Kyrpides N.C."/>
            <person name="Klenk H.-P."/>
            <person name="Lapidus A."/>
        </authorList>
    </citation>
    <scope>NUCLEOTIDE SEQUENCE [LARGE SCALE GENOMIC DNA]</scope>
    <source>
        <strain evidence="9">DSM 15894 / CECT 5975 / LMG 20990 / XIL07</strain>
    </source>
</reference>
<dbReference type="InterPro" id="IPR002716">
    <property type="entry name" value="PIN_dom"/>
</dbReference>
<proteinExistence type="inferred from homology"/>
<evidence type="ECO:0000256" key="3">
    <source>
        <dbReference type="ARBA" id="ARBA00022723"/>
    </source>
</evidence>
<dbReference type="STRING" id="446471.Xcel_3163"/>
<dbReference type="Gene3D" id="3.40.50.1010">
    <property type="entry name" value="5'-nuclease"/>
    <property type="match status" value="1"/>
</dbReference>
<dbReference type="InterPro" id="IPR022907">
    <property type="entry name" value="VapC_family"/>
</dbReference>
<dbReference type="HOGENOM" id="CLU_121774_0_0_11"/>
<keyword evidence="5 6" id="KW-0460">Magnesium</keyword>
<dbReference type="GO" id="GO:0016787">
    <property type="term" value="F:hydrolase activity"/>
    <property type="evidence" value="ECO:0007669"/>
    <property type="project" value="UniProtKB-KW"/>
</dbReference>
<sequence>MSGGLVVDASALAEYLVSSAAGQAIGEELRAHDGALHVPHLAVVETVSVLRGLVLGGFLTAERAAAALADLADLPAERWPSEPLLPRIWELRSNLSAYDATYVALAEALDADVVTRDARLARGAQTVSRCTVRVVGDE</sequence>
<evidence type="ECO:0000256" key="1">
    <source>
        <dbReference type="ARBA" id="ARBA00022649"/>
    </source>
</evidence>
<keyword evidence="4 6" id="KW-0378">Hydrolase</keyword>
<dbReference type="RefSeq" id="WP_012879906.1">
    <property type="nucleotide sequence ID" value="NC_013530.1"/>
</dbReference>
<dbReference type="InterPro" id="IPR051619">
    <property type="entry name" value="TypeII_TA_RNase_PINc/VapC"/>
</dbReference>
<feature type="binding site" evidence="6">
    <location>
        <position position="8"/>
    </location>
    <ligand>
        <name>Mg(2+)</name>
        <dbReference type="ChEBI" id="CHEBI:18420"/>
    </ligand>
</feature>
<dbReference type="InterPro" id="IPR044153">
    <property type="entry name" value="PIN_Pae0151-like"/>
</dbReference>
<keyword evidence="3 6" id="KW-0479">Metal-binding</keyword>
<dbReference type="GO" id="GO:0090729">
    <property type="term" value="F:toxin activity"/>
    <property type="evidence" value="ECO:0007669"/>
    <property type="project" value="UniProtKB-KW"/>
</dbReference>
<dbReference type="Pfam" id="PF01850">
    <property type="entry name" value="PIN"/>
    <property type="match status" value="1"/>
</dbReference>
<dbReference type="KEGG" id="xce:Xcel_3163"/>
<dbReference type="GO" id="GO:0000287">
    <property type="term" value="F:magnesium ion binding"/>
    <property type="evidence" value="ECO:0007669"/>
    <property type="project" value="UniProtKB-UniRule"/>
</dbReference>
<dbReference type="HAMAP" id="MF_00265">
    <property type="entry name" value="VapC_Nob1"/>
    <property type="match status" value="1"/>
</dbReference>
<dbReference type="EMBL" id="CP001821">
    <property type="protein sequence ID" value="ACZ32164.1"/>
    <property type="molecule type" value="Genomic_DNA"/>
</dbReference>
<evidence type="ECO:0000313" key="9">
    <source>
        <dbReference type="Proteomes" id="UP000002255"/>
    </source>
</evidence>
<feature type="domain" description="PIN" evidence="7">
    <location>
        <begin position="6"/>
        <end position="122"/>
    </location>
</feature>
<keyword evidence="6" id="KW-0800">Toxin</keyword>
<comment type="function">
    <text evidence="6">Toxic component of a toxin-antitoxin (TA) system. An RNase.</text>
</comment>
<name>D1C0G1_XYLCX</name>
<organism evidence="8 9">
    <name type="scientific">Xylanimonas cellulosilytica (strain DSM 15894 / JCM 12276 / CECT 5975 / KCTC 9989 / LMG 20990 / NBRC 107835 / XIL07)</name>
    <dbReference type="NCBI Taxonomy" id="446471"/>
    <lineage>
        <taxon>Bacteria</taxon>
        <taxon>Bacillati</taxon>
        <taxon>Actinomycetota</taxon>
        <taxon>Actinomycetes</taxon>
        <taxon>Micrococcales</taxon>
        <taxon>Promicromonosporaceae</taxon>
        <taxon>Xylanimonas</taxon>
    </lineage>
</organism>
<dbReference type="InterPro" id="IPR029060">
    <property type="entry name" value="PIN-like_dom_sf"/>
</dbReference>
<dbReference type="PANTHER" id="PTHR35901">
    <property type="entry name" value="RIBONUCLEASE VAPC3"/>
    <property type="match status" value="1"/>
</dbReference>
<evidence type="ECO:0000313" key="8">
    <source>
        <dbReference type="EMBL" id="ACZ32164.1"/>
    </source>
</evidence>
<dbReference type="AlphaFoldDB" id="D1C0G1"/>
<dbReference type="eggNOG" id="COG4113">
    <property type="taxonomic scope" value="Bacteria"/>
</dbReference>
<keyword evidence="1 6" id="KW-1277">Toxin-antitoxin system</keyword>
<evidence type="ECO:0000256" key="5">
    <source>
        <dbReference type="ARBA" id="ARBA00022842"/>
    </source>
</evidence>
<dbReference type="PANTHER" id="PTHR35901:SF1">
    <property type="entry name" value="EXONUCLEASE VAPC9"/>
    <property type="match status" value="1"/>
</dbReference>
<feature type="binding site" evidence="6">
    <location>
        <position position="99"/>
    </location>
    <ligand>
        <name>Mg(2+)</name>
        <dbReference type="ChEBI" id="CHEBI:18420"/>
    </ligand>
</feature>
<reference evidence="9" key="1">
    <citation type="submission" date="2009-11" db="EMBL/GenBank/DDBJ databases">
        <title>The complete chromosome of Xylanimonas cellulosilytica DSM 15894.</title>
        <authorList>
            <consortium name="US DOE Joint Genome Institute (JGI-PGF)"/>
            <person name="Lucas S."/>
            <person name="Copeland A."/>
            <person name="Lapidus A."/>
            <person name="Glavina del Rio T."/>
            <person name="Dalin E."/>
            <person name="Tice H."/>
            <person name="Bruce D."/>
            <person name="Goodwin L."/>
            <person name="Pitluck S."/>
            <person name="Kyrpides N."/>
            <person name="Mavromatis K."/>
            <person name="Ivanova N."/>
            <person name="Mikhailova N."/>
            <person name="Foster B."/>
            <person name="Clum A."/>
            <person name="Brettin T."/>
            <person name="Detter J.C."/>
            <person name="Han C."/>
            <person name="Larimer F."/>
            <person name="Land M."/>
            <person name="Hauser L."/>
            <person name="Markowitz V."/>
            <person name="Cheng J.F."/>
            <person name="Hugenholtz P."/>
            <person name="Woyke T."/>
            <person name="Wu D."/>
            <person name="Gehrich-Schroeter G."/>
            <person name="Schneider S."/>
            <person name="Pukall S.R."/>
            <person name="Klenk H.P."/>
            <person name="Eisen J.A."/>
        </authorList>
    </citation>
    <scope>NUCLEOTIDE SEQUENCE [LARGE SCALE GENOMIC DNA]</scope>
    <source>
        <strain evidence="9">DSM 15894 / CECT 5975 / LMG 20990 / XIL07</strain>
    </source>
</reference>
<dbReference type="OrthoDB" id="4377304at2"/>
<keyword evidence="9" id="KW-1185">Reference proteome</keyword>
<gene>
    <name evidence="6" type="primary">vapC</name>
    <name evidence="8" type="ordered locus">Xcel_3163</name>
</gene>
<keyword evidence="2 6" id="KW-0540">Nuclease</keyword>
<evidence type="ECO:0000259" key="7">
    <source>
        <dbReference type="Pfam" id="PF01850"/>
    </source>
</evidence>
<comment type="cofactor">
    <cofactor evidence="6">
        <name>Mg(2+)</name>
        <dbReference type="ChEBI" id="CHEBI:18420"/>
    </cofactor>
</comment>
<accession>D1C0G1</accession>
<dbReference type="EC" id="3.1.-.-" evidence="6"/>
<evidence type="ECO:0000256" key="4">
    <source>
        <dbReference type="ARBA" id="ARBA00022801"/>
    </source>
</evidence>
<dbReference type="Proteomes" id="UP000002255">
    <property type="component" value="Chromosome"/>
</dbReference>
<evidence type="ECO:0000256" key="6">
    <source>
        <dbReference type="HAMAP-Rule" id="MF_00265"/>
    </source>
</evidence>